<keyword evidence="3" id="KW-1185">Reference proteome</keyword>
<dbReference type="RefSeq" id="WP_263049045.1">
    <property type="nucleotide sequence ID" value="NZ_CP106738.1"/>
</dbReference>
<organism evidence="2 3">
    <name type="scientific">Roseovarius pelagicus</name>
    <dbReference type="NCBI Taxonomy" id="2980108"/>
    <lineage>
        <taxon>Bacteria</taxon>
        <taxon>Pseudomonadati</taxon>
        <taxon>Pseudomonadota</taxon>
        <taxon>Alphaproteobacteria</taxon>
        <taxon>Rhodobacterales</taxon>
        <taxon>Roseobacteraceae</taxon>
        <taxon>Roseovarius</taxon>
    </lineage>
</organism>
<protein>
    <submittedName>
        <fullName evidence="2">Class I SAM-dependent methyltransferase</fullName>
        <ecNumber evidence="2">2.1.1.-</ecNumber>
    </submittedName>
</protein>
<evidence type="ECO:0000256" key="1">
    <source>
        <dbReference type="SAM" id="MobiDB-lite"/>
    </source>
</evidence>
<proteinExistence type="predicted"/>
<dbReference type="SUPFAM" id="SSF53335">
    <property type="entry name" value="S-adenosyl-L-methionine-dependent methyltransferases"/>
    <property type="match status" value="1"/>
</dbReference>
<evidence type="ECO:0000313" key="2">
    <source>
        <dbReference type="EMBL" id="UXX84991.1"/>
    </source>
</evidence>
<dbReference type="Proteomes" id="UP001064087">
    <property type="component" value="Chromosome"/>
</dbReference>
<dbReference type="InterPro" id="IPR029063">
    <property type="entry name" value="SAM-dependent_MTases_sf"/>
</dbReference>
<dbReference type="Pfam" id="PF13578">
    <property type="entry name" value="Methyltransf_24"/>
    <property type="match status" value="1"/>
</dbReference>
<name>A0ABY6DFR2_9RHOB</name>
<sequence length="277" mass="30458">MAEITDPDTINAFLEYPLPSVAKGFPNGWMSASDLQTIYNAARRTTGDVLEVGPWLGRSSTAIAAGLRDREAEGGARVKYDIIDFGIASAEEWQQRFNQKLRLNHDNGRVAEAVLHPGGSNAVMVNNLKMNDLLGYTTTIMRGDIVDSPIQRKYSMIFCDALHDIAEIERNMPRMAELVAPGCIFVADDVVTDETAECVRSYLDVKEFFFTKTIRRKRSKLCVFQIADVEKPNSVGTIGKTVKAATGSKTKIAKKSTAKPKTKTTAKKTRSTETASA</sequence>
<feature type="compositionally biased region" description="Basic residues" evidence="1">
    <location>
        <begin position="251"/>
        <end position="269"/>
    </location>
</feature>
<dbReference type="EC" id="2.1.1.-" evidence="2"/>
<reference evidence="2" key="1">
    <citation type="submission" date="2022-10" db="EMBL/GenBank/DDBJ databases">
        <title>Roseovarius pelagicus sp. nov., isolated from Arctic seawater.</title>
        <authorList>
            <person name="Hong Y.W."/>
            <person name="Hwang C.Y."/>
        </authorList>
    </citation>
    <scope>NUCLEOTIDE SEQUENCE</scope>
    <source>
        <strain evidence="2">HL-MP18</strain>
    </source>
</reference>
<dbReference type="GO" id="GO:0032259">
    <property type="term" value="P:methylation"/>
    <property type="evidence" value="ECO:0007669"/>
    <property type="project" value="UniProtKB-KW"/>
</dbReference>
<dbReference type="Gene3D" id="3.40.50.150">
    <property type="entry name" value="Vaccinia Virus protein VP39"/>
    <property type="match status" value="1"/>
</dbReference>
<gene>
    <name evidence="2" type="ORF">N7U68_10260</name>
</gene>
<accession>A0ABY6DFR2</accession>
<feature type="region of interest" description="Disordered" evidence="1">
    <location>
        <begin position="249"/>
        <end position="277"/>
    </location>
</feature>
<keyword evidence="2" id="KW-0489">Methyltransferase</keyword>
<evidence type="ECO:0000313" key="3">
    <source>
        <dbReference type="Proteomes" id="UP001064087"/>
    </source>
</evidence>
<dbReference type="EMBL" id="CP106738">
    <property type="protein sequence ID" value="UXX84991.1"/>
    <property type="molecule type" value="Genomic_DNA"/>
</dbReference>
<dbReference type="GO" id="GO:0008168">
    <property type="term" value="F:methyltransferase activity"/>
    <property type="evidence" value="ECO:0007669"/>
    <property type="project" value="UniProtKB-KW"/>
</dbReference>
<keyword evidence="2" id="KW-0808">Transferase</keyword>